<evidence type="ECO:0000259" key="9">
    <source>
        <dbReference type="PROSITE" id="PS51123"/>
    </source>
</evidence>
<keyword evidence="5" id="KW-0406">Ion transport</keyword>
<evidence type="ECO:0000256" key="1">
    <source>
        <dbReference type="ARBA" id="ARBA00004571"/>
    </source>
</evidence>
<dbReference type="Pfam" id="PF00691">
    <property type="entry name" value="OmpA"/>
    <property type="match status" value="1"/>
</dbReference>
<evidence type="ECO:0000256" key="3">
    <source>
        <dbReference type="ARBA" id="ARBA00022452"/>
    </source>
</evidence>
<sequence length="349" mass="38163">MRKVLIYSLITASLLHSANKDTDESKFEFGINGGATSIINEGGNNFVNGQVGLTIQAKNDREVEPRVDFNYIKVDKDEDPTVTSMTQISVNGVYNFKKDEKVSPYIVAGGGYEWVEGERAGYESNAFIQAGAGVDYKVNEDGVKLKVETKALQIVGSQYDEGNEFSVTAGIAMPFGLGGVQKDLDDNECPIKIEGPDQDRDGVLDSIDQCPNTPCDFEVDDKGCPIKAELDIHFKTDSSEISQYSMNMITNFAKFLMKNRGSLVKLTGHTDFRGTDQYNMALSFRRANSVRDALVKLGVSVNRLTTDGKGESMPIATNHTVEGMAKNRRTEVRLTYPASITGATTGAKK</sequence>
<dbReference type="InterPro" id="IPR006665">
    <property type="entry name" value="OmpA-like"/>
</dbReference>
<comment type="subcellular location">
    <subcellularLocation>
        <location evidence="1">Cell outer membrane</location>
        <topology evidence="1">Multi-pass membrane protein</topology>
    </subcellularLocation>
</comment>
<dbReference type="Gene3D" id="3.30.1330.60">
    <property type="entry name" value="OmpA-like domain"/>
    <property type="match status" value="1"/>
</dbReference>
<keyword evidence="3" id="KW-1134">Transmembrane beta strand</keyword>
<evidence type="ECO:0000256" key="4">
    <source>
        <dbReference type="ARBA" id="ARBA00022692"/>
    </source>
</evidence>
<dbReference type="GO" id="GO:0015288">
    <property type="term" value="F:porin activity"/>
    <property type="evidence" value="ECO:0007669"/>
    <property type="project" value="UniProtKB-KW"/>
</dbReference>
<dbReference type="SUPFAM" id="SSF103647">
    <property type="entry name" value="TSP type-3 repeat"/>
    <property type="match status" value="1"/>
</dbReference>
<dbReference type="GO" id="GO:0009279">
    <property type="term" value="C:cell outer membrane"/>
    <property type="evidence" value="ECO:0007669"/>
    <property type="project" value="UniProtKB-SubCell"/>
</dbReference>
<organism evidence="10">
    <name type="scientific">hydrothermal vent metagenome</name>
    <dbReference type="NCBI Taxonomy" id="652676"/>
    <lineage>
        <taxon>unclassified sequences</taxon>
        <taxon>metagenomes</taxon>
        <taxon>ecological metagenomes</taxon>
    </lineage>
</organism>
<dbReference type="CDD" id="cd07185">
    <property type="entry name" value="OmpA_C-like"/>
    <property type="match status" value="1"/>
</dbReference>
<dbReference type="InterPro" id="IPR050330">
    <property type="entry name" value="Bact_OuterMem_StrucFunc"/>
</dbReference>
<evidence type="ECO:0000256" key="7">
    <source>
        <dbReference type="ARBA" id="ARBA00023136"/>
    </source>
</evidence>
<dbReference type="InterPro" id="IPR028974">
    <property type="entry name" value="TSP_type-3_rpt"/>
</dbReference>
<keyword evidence="4" id="KW-0812">Transmembrane</keyword>
<dbReference type="GO" id="GO:0006811">
    <property type="term" value="P:monoatomic ion transport"/>
    <property type="evidence" value="ECO:0007669"/>
    <property type="project" value="UniProtKB-KW"/>
</dbReference>
<evidence type="ECO:0000256" key="6">
    <source>
        <dbReference type="ARBA" id="ARBA00023114"/>
    </source>
</evidence>
<evidence type="ECO:0000256" key="8">
    <source>
        <dbReference type="ARBA" id="ARBA00023237"/>
    </source>
</evidence>
<protein>
    <submittedName>
        <fullName evidence="10">Putative outer membrane lipoprotein</fullName>
    </submittedName>
</protein>
<keyword evidence="2" id="KW-0813">Transport</keyword>
<dbReference type="PANTHER" id="PTHR30329:SF21">
    <property type="entry name" value="LIPOPROTEIN YIAD-RELATED"/>
    <property type="match status" value="1"/>
</dbReference>
<dbReference type="GO" id="GO:0005509">
    <property type="term" value="F:calcium ion binding"/>
    <property type="evidence" value="ECO:0007669"/>
    <property type="project" value="InterPro"/>
</dbReference>
<evidence type="ECO:0000256" key="5">
    <source>
        <dbReference type="ARBA" id="ARBA00023065"/>
    </source>
</evidence>
<dbReference type="InterPro" id="IPR006664">
    <property type="entry name" value="OMP_bac"/>
</dbReference>
<accession>A0A1W1ELD6</accession>
<dbReference type="Gene3D" id="2.40.160.20">
    <property type="match status" value="1"/>
</dbReference>
<dbReference type="AlphaFoldDB" id="A0A1W1ELD6"/>
<evidence type="ECO:0000313" key="10">
    <source>
        <dbReference type="EMBL" id="SHO81657.1"/>
    </source>
</evidence>
<keyword evidence="6" id="KW-0626">Porin</keyword>
<reference evidence="10" key="1">
    <citation type="submission" date="2016-10" db="EMBL/GenBank/DDBJ databases">
        <authorList>
            <person name="de Groot N.N."/>
        </authorList>
    </citation>
    <scope>NUCLEOTIDE SEQUENCE</scope>
</reference>
<proteinExistence type="predicted"/>
<dbReference type="PANTHER" id="PTHR30329">
    <property type="entry name" value="STATOR ELEMENT OF FLAGELLAR MOTOR COMPLEX"/>
    <property type="match status" value="1"/>
</dbReference>
<dbReference type="SUPFAM" id="SSF103088">
    <property type="entry name" value="OmpA-like"/>
    <property type="match status" value="1"/>
</dbReference>
<gene>
    <name evidence="10" type="ORF">MNB_SV-15-1203</name>
</gene>
<dbReference type="SUPFAM" id="SSF56925">
    <property type="entry name" value="OMPA-like"/>
    <property type="match status" value="1"/>
</dbReference>
<dbReference type="InterPro" id="IPR036737">
    <property type="entry name" value="OmpA-like_sf"/>
</dbReference>
<feature type="domain" description="OmpA-like" evidence="9">
    <location>
        <begin position="219"/>
        <end position="338"/>
    </location>
</feature>
<dbReference type="PRINTS" id="PR01021">
    <property type="entry name" value="OMPADOMAIN"/>
</dbReference>
<dbReference type="EMBL" id="FRYL01000045">
    <property type="protein sequence ID" value="SHO81657.1"/>
    <property type="molecule type" value="Genomic_DNA"/>
</dbReference>
<evidence type="ECO:0000256" key="2">
    <source>
        <dbReference type="ARBA" id="ARBA00022448"/>
    </source>
</evidence>
<name>A0A1W1ELD6_9ZZZZ</name>
<dbReference type="GO" id="GO:0046930">
    <property type="term" value="C:pore complex"/>
    <property type="evidence" value="ECO:0007669"/>
    <property type="project" value="UniProtKB-KW"/>
</dbReference>
<dbReference type="InterPro" id="IPR011250">
    <property type="entry name" value="OMP/PagP_B-barrel"/>
</dbReference>
<keyword evidence="8" id="KW-0998">Cell outer membrane</keyword>
<keyword evidence="7" id="KW-0472">Membrane</keyword>
<dbReference type="PROSITE" id="PS51123">
    <property type="entry name" value="OMPA_2"/>
    <property type="match status" value="1"/>
</dbReference>
<keyword evidence="10" id="KW-0449">Lipoprotein</keyword>